<comment type="cofactor">
    <cofactor evidence="1">
        <name>Zn(2+)</name>
        <dbReference type="ChEBI" id="CHEBI:29105"/>
    </cofactor>
</comment>
<dbReference type="SMART" id="SM00829">
    <property type="entry name" value="PKS_ER"/>
    <property type="match status" value="1"/>
</dbReference>
<evidence type="ECO:0000256" key="5">
    <source>
        <dbReference type="ARBA" id="ARBA00022833"/>
    </source>
</evidence>
<evidence type="ECO:0000313" key="10">
    <source>
        <dbReference type="EMBL" id="GAA2632267.1"/>
    </source>
</evidence>
<evidence type="ECO:0000256" key="7">
    <source>
        <dbReference type="ARBA" id="ARBA00049164"/>
    </source>
</evidence>
<feature type="domain" description="Enoyl reductase (ER)" evidence="9">
    <location>
        <begin position="142"/>
        <end position="476"/>
    </location>
</feature>
<evidence type="ECO:0000256" key="6">
    <source>
        <dbReference type="ARBA" id="ARBA00023002"/>
    </source>
</evidence>
<dbReference type="Gene3D" id="3.40.50.720">
    <property type="entry name" value="NAD(P)-binding Rossmann-like Domain"/>
    <property type="match status" value="1"/>
</dbReference>
<dbReference type="SUPFAM" id="SSF51735">
    <property type="entry name" value="NAD(P)-binding Rossmann-fold domains"/>
    <property type="match status" value="1"/>
</dbReference>
<evidence type="ECO:0000313" key="11">
    <source>
        <dbReference type="Proteomes" id="UP001500151"/>
    </source>
</evidence>
<gene>
    <name evidence="10" type="ORF">GCM10010307_25400</name>
</gene>
<reference evidence="10 11" key="1">
    <citation type="journal article" date="2019" name="Int. J. Syst. Evol. Microbiol.">
        <title>The Global Catalogue of Microorganisms (GCM) 10K type strain sequencing project: providing services to taxonomists for standard genome sequencing and annotation.</title>
        <authorList>
            <consortium name="The Broad Institute Genomics Platform"/>
            <consortium name="The Broad Institute Genome Sequencing Center for Infectious Disease"/>
            <person name="Wu L."/>
            <person name="Ma J."/>
        </authorList>
    </citation>
    <scope>NUCLEOTIDE SEQUENCE [LARGE SCALE GENOMIC DNA]</scope>
    <source>
        <strain evidence="10 11">JCM 4524</strain>
    </source>
</reference>
<dbReference type="PANTHER" id="PTHR42940">
    <property type="entry name" value="ALCOHOL DEHYDROGENASE 1-RELATED"/>
    <property type="match status" value="1"/>
</dbReference>
<evidence type="ECO:0000256" key="3">
    <source>
        <dbReference type="ARBA" id="ARBA00013190"/>
    </source>
</evidence>
<name>A0ABN3QQY5_9ACTN</name>
<proteinExistence type="inferred from homology"/>
<sequence length="478" mass="50152">MPARLVNGNSGRVTATRAAHRAIKALRAAHGRPVMFVQSGGCCDGSDPMCFPGGEFALGEGDMMLGVLDGGTFHIDADLYEALGRPRFVLDVEEGTPGGFSLAAGDGLRFVTRIEEPAESRLPAYSPVEEQIMKAAVVTHLGKPLEIQELPVPEPGPGQVLVRMEASGLCHTDIHAAHGDWPVKPQPPFIPGHEGVGPVQAVGEGVSTDLVGWGHRPDGVWGRVAIPWLGSSCGTCRYCVSGWETLCESQVNSGYSVDGCYAEYAVADAGAVVPVPEGVSSFDAAPLTCAGVTTYKAIKVARVVPAERVAIFGVGGLGHLAVQYARLVGGFVTAVDLEPDKLGLAHKLGADQIVNARTHDPVEEIKKAGGADVAVVLAASAKAFEQAYRSLNRGGRLVMVGLPADNASINVPIFETVLSGISVIGSIVGTRQDLSEVFALHAAGRTQVIAEPRRLEQVNESFDEVLGGRAEARLVFEF</sequence>
<keyword evidence="5" id="KW-0862">Zinc</keyword>
<evidence type="ECO:0000256" key="8">
    <source>
        <dbReference type="ARBA" id="ARBA00049243"/>
    </source>
</evidence>
<dbReference type="InterPro" id="IPR036291">
    <property type="entry name" value="NAD(P)-bd_dom_sf"/>
</dbReference>
<dbReference type="InterPro" id="IPR008497">
    <property type="entry name" value="DUF779"/>
</dbReference>
<dbReference type="PANTHER" id="PTHR42940:SF8">
    <property type="entry name" value="VACUOLAR PROTEIN SORTING-ASSOCIATED PROTEIN 11"/>
    <property type="match status" value="1"/>
</dbReference>
<dbReference type="InterPro" id="IPR020843">
    <property type="entry name" value="ER"/>
</dbReference>
<keyword evidence="6" id="KW-0560">Oxidoreductase</keyword>
<evidence type="ECO:0000259" key="9">
    <source>
        <dbReference type="SMART" id="SM00829"/>
    </source>
</evidence>
<comment type="similarity">
    <text evidence="2">Belongs to the zinc-containing alcohol dehydrogenase family.</text>
</comment>
<organism evidence="10 11">
    <name type="scientific">Streptomyces vastus</name>
    <dbReference type="NCBI Taxonomy" id="285451"/>
    <lineage>
        <taxon>Bacteria</taxon>
        <taxon>Bacillati</taxon>
        <taxon>Actinomycetota</taxon>
        <taxon>Actinomycetes</taxon>
        <taxon>Kitasatosporales</taxon>
        <taxon>Streptomycetaceae</taxon>
        <taxon>Streptomyces</taxon>
    </lineage>
</organism>
<keyword evidence="4" id="KW-0479">Metal-binding</keyword>
<evidence type="ECO:0000256" key="1">
    <source>
        <dbReference type="ARBA" id="ARBA00001947"/>
    </source>
</evidence>
<keyword evidence="11" id="KW-1185">Reference proteome</keyword>
<evidence type="ECO:0000256" key="4">
    <source>
        <dbReference type="ARBA" id="ARBA00022723"/>
    </source>
</evidence>
<comment type="caution">
    <text evidence="10">The sequence shown here is derived from an EMBL/GenBank/DDBJ whole genome shotgun (WGS) entry which is preliminary data.</text>
</comment>
<comment type="catalytic activity">
    <reaction evidence="7">
        <text>a secondary alcohol + NAD(+) = a ketone + NADH + H(+)</text>
        <dbReference type="Rhea" id="RHEA:10740"/>
        <dbReference type="ChEBI" id="CHEBI:15378"/>
        <dbReference type="ChEBI" id="CHEBI:17087"/>
        <dbReference type="ChEBI" id="CHEBI:35681"/>
        <dbReference type="ChEBI" id="CHEBI:57540"/>
        <dbReference type="ChEBI" id="CHEBI:57945"/>
        <dbReference type="EC" id="1.1.1.1"/>
    </reaction>
</comment>
<dbReference type="Pfam" id="PF05610">
    <property type="entry name" value="DUF779"/>
    <property type="match status" value="1"/>
</dbReference>
<comment type="catalytic activity">
    <reaction evidence="8">
        <text>a primary alcohol + NAD(+) = an aldehyde + NADH + H(+)</text>
        <dbReference type="Rhea" id="RHEA:10736"/>
        <dbReference type="ChEBI" id="CHEBI:15378"/>
        <dbReference type="ChEBI" id="CHEBI:15734"/>
        <dbReference type="ChEBI" id="CHEBI:17478"/>
        <dbReference type="ChEBI" id="CHEBI:57540"/>
        <dbReference type="ChEBI" id="CHEBI:57945"/>
        <dbReference type="EC" id="1.1.1.1"/>
    </reaction>
</comment>
<dbReference type="InterPro" id="IPR013149">
    <property type="entry name" value="ADH-like_C"/>
</dbReference>
<dbReference type="InterPro" id="IPR011032">
    <property type="entry name" value="GroES-like_sf"/>
</dbReference>
<dbReference type="InterPro" id="IPR013154">
    <property type="entry name" value="ADH-like_N"/>
</dbReference>
<dbReference type="EMBL" id="BAAASJ010000027">
    <property type="protein sequence ID" value="GAA2632267.1"/>
    <property type="molecule type" value="Genomic_DNA"/>
</dbReference>
<dbReference type="Gene3D" id="3.90.180.10">
    <property type="entry name" value="Medium-chain alcohol dehydrogenases, catalytic domain"/>
    <property type="match status" value="1"/>
</dbReference>
<evidence type="ECO:0000256" key="2">
    <source>
        <dbReference type="ARBA" id="ARBA00008072"/>
    </source>
</evidence>
<dbReference type="SUPFAM" id="SSF50129">
    <property type="entry name" value="GroES-like"/>
    <property type="match status" value="1"/>
</dbReference>
<dbReference type="EC" id="1.1.1.1" evidence="3"/>
<accession>A0ABN3QQY5</accession>
<protein>
    <recommendedName>
        <fullName evidence="3">alcohol dehydrogenase</fullName>
        <ecNumber evidence="3">1.1.1.1</ecNumber>
    </recommendedName>
</protein>
<dbReference type="Pfam" id="PF08240">
    <property type="entry name" value="ADH_N"/>
    <property type="match status" value="1"/>
</dbReference>
<dbReference type="Pfam" id="PF00107">
    <property type="entry name" value="ADH_zinc_N"/>
    <property type="match status" value="1"/>
</dbReference>
<dbReference type="Proteomes" id="UP001500151">
    <property type="component" value="Unassembled WGS sequence"/>
</dbReference>
<dbReference type="CDD" id="cd08297">
    <property type="entry name" value="CAD3"/>
    <property type="match status" value="1"/>
</dbReference>